<keyword evidence="10" id="KW-1185">Reference proteome</keyword>
<feature type="transmembrane region" description="Helical" evidence="8">
    <location>
        <begin position="187"/>
        <end position="208"/>
    </location>
</feature>
<feature type="transmembrane region" description="Helical" evidence="8">
    <location>
        <begin position="81"/>
        <end position="108"/>
    </location>
</feature>
<evidence type="ECO:0000256" key="4">
    <source>
        <dbReference type="ARBA" id="ARBA00022544"/>
    </source>
</evidence>
<gene>
    <name evidence="9" type="ORF">FPZ49_04630</name>
</gene>
<evidence type="ECO:0000256" key="3">
    <source>
        <dbReference type="ARBA" id="ARBA00022448"/>
    </source>
</evidence>
<evidence type="ECO:0000256" key="6">
    <source>
        <dbReference type="ARBA" id="ARBA00022989"/>
    </source>
</evidence>
<dbReference type="PANTHER" id="PTHR34975">
    <property type="entry name" value="SPORE GERMINATION PROTEIN A2"/>
    <property type="match status" value="1"/>
</dbReference>
<evidence type="ECO:0000256" key="5">
    <source>
        <dbReference type="ARBA" id="ARBA00022692"/>
    </source>
</evidence>
<dbReference type="Pfam" id="PF03845">
    <property type="entry name" value="Spore_permease"/>
    <property type="match status" value="1"/>
</dbReference>
<dbReference type="GO" id="GO:0009847">
    <property type="term" value="P:spore germination"/>
    <property type="evidence" value="ECO:0007669"/>
    <property type="project" value="InterPro"/>
</dbReference>
<dbReference type="RefSeq" id="WP_144843852.1">
    <property type="nucleotide sequence ID" value="NZ_VNJI01000004.1"/>
</dbReference>
<accession>A0A559KG67</accession>
<dbReference type="PANTHER" id="PTHR34975:SF2">
    <property type="entry name" value="SPORE GERMINATION PROTEIN A2"/>
    <property type="match status" value="1"/>
</dbReference>
<dbReference type="OrthoDB" id="2663541at2"/>
<keyword evidence="6 8" id="KW-1133">Transmembrane helix</keyword>
<evidence type="ECO:0000256" key="8">
    <source>
        <dbReference type="SAM" id="Phobius"/>
    </source>
</evidence>
<comment type="similarity">
    <text evidence="2">Belongs to the amino acid-polyamine-organocation (APC) superfamily. Spore germination protein (SGP) (TC 2.A.3.9) family.</text>
</comment>
<comment type="caution">
    <text evidence="9">The sequence shown here is derived from an EMBL/GenBank/DDBJ whole genome shotgun (WGS) entry which is preliminary data.</text>
</comment>
<protein>
    <submittedName>
        <fullName evidence="9">GerAB/ArcD/ProY family transporter</fullName>
    </submittedName>
</protein>
<evidence type="ECO:0000256" key="7">
    <source>
        <dbReference type="ARBA" id="ARBA00023136"/>
    </source>
</evidence>
<dbReference type="Proteomes" id="UP000317036">
    <property type="component" value="Unassembled WGS sequence"/>
</dbReference>
<dbReference type="EMBL" id="VNJI01000004">
    <property type="protein sequence ID" value="TVY11127.1"/>
    <property type="molecule type" value="Genomic_DNA"/>
</dbReference>
<feature type="transmembrane region" description="Helical" evidence="8">
    <location>
        <begin position="12"/>
        <end position="32"/>
    </location>
</feature>
<evidence type="ECO:0000256" key="2">
    <source>
        <dbReference type="ARBA" id="ARBA00007998"/>
    </source>
</evidence>
<comment type="subcellular location">
    <subcellularLocation>
        <location evidence="1">Membrane</location>
        <topology evidence="1">Multi-pass membrane protein</topology>
    </subcellularLocation>
</comment>
<name>A0A559KG67_9BACL</name>
<feature type="transmembrane region" description="Helical" evidence="8">
    <location>
        <begin position="337"/>
        <end position="359"/>
    </location>
</feature>
<feature type="transmembrane region" description="Helical" evidence="8">
    <location>
        <begin position="272"/>
        <end position="295"/>
    </location>
</feature>
<sequence length="369" mass="41206">MNRQETISSWQLATLFLAFMTGSAIINIPAPLTGMAKNGAWVSLLLANGIGMLLLGCILYLHRRYPDMTFMDFSRKVLGKWLSVVIGVPFLIYLMLMTTWIVIDIGGFFKSTMLKETPSYMIHSLILLTASLTVRSGIEVMARMFTLLLYSMFFFGIWVVLLASPNYRVEYLLPVFPDGIKPVLHGLYYTFGFPYAEVVIFASLLPFVRKEKNDRLTAYMFAALIISGIALSTAVVCSILAMGPLAGELKYSLFQIARLISVGDIVERIESVIGMSLIAGSYMKATIALYVLNLGLSQLLKLKDDRLLVFPLALISFLHSLIMFKNEAEFAEKVTDVWPLLNAVLSVFPILLITLITFIKSIFAKKSPN</sequence>
<evidence type="ECO:0000256" key="1">
    <source>
        <dbReference type="ARBA" id="ARBA00004141"/>
    </source>
</evidence>
<dbReference type="NCBIfam" id="TIGR00912">
    <property type="entry name" value="2A0309"/>
    <property type="match status" value="1"/>
</dbReference>
<keyword evidence="4" id="KW-0309">Germination</keyword>
<organism evidence="9 10">
    <name type="scientific">Paenibacillus cremeus</name>
    <dbReference type="NCBI Taxonomy" id="2163881"/>
    <lineage>
        <taxon>Bacteria</taxon>
        <taxon>Bacillati</taxon>
        <taxon>Bacillota</taxon>
        <taxon>Bacilli</taxon>
        <taxon>Bacillales</taxon>
        <taxon>Paenibacillaceae</taxon>
        <taxon>Paenibacillus</taxon>
    </lineage>
</organism>
<keyword evidence="7 8" id="KW-0472">Membrane</keyword>
<dbReference type="GO" id="GO:0016020">
    <property type="term" value="C:membrane"/>
    <property type="evidence" value="ECO:0007669"/>
    <property type="project" value="UniProtKB-SubCell"/>
</dbReference>
<dbReference type="AlphaFoldDB" id="A0A559KG67"/>
<feature type="transmembrane region" description="Helical" evidence="8">
    <location>
        <begin position="145"/>
        <end position="167"/>
    </location>
</feature>
<dbReference type="InterPro" id="IPR004761">
    <property type="entry name" value="Spore_GerAB"/>
</dbReference>
<keyword evidence="3" id="KW-0813">Transport</keyword>
<evidence type="ECO:0000313" key="10">
    <source>
        <dbReference type="Proteomes" id="UP000317036"/>
    </source>
</evidence>
<feature type="transmembrane region" description="Helical" evidence="8">
    <location>
        <begin position="220"/>
        <end position="243"/>
    </location>
</feature>
<feature type="transmembrane region" description="Helical" evidence="8">
    <location>
        <begin position="307"/>
        <end position="325"/>
    </location>
</feature>
<proteinExistence type="inferred from homology"/>
<reference evidence="9 10" key="1">
    <citation type="submission" date="2019-07" db="EMBL/GenBank/DDBJ databases">
        <authorList>
            <person name="Kim J."/>
        </authorList>
    </citation>
    <scope>NUCLEOTIDE SEQUENCE [LARGE SCALE GENOMIC DNA]</scope>
    <source>
        <strain evidence="9 10">JC52</strain>
    </source>
</reference>
<keyword evidence="5 8" id="KW-0812">Transmembrane</keyword>
<feature type="transmembrane region" description="Helical" evidence="8">
    <location>
        <begin position="38"/>
        <end position="61"/>
    </location>
</feature>
<feature type="transmembrane region" description="Helical" evidence="8">
    <location>
        <begin position="120"/>
        <end position="138"/>
    </location>
</feature>
<evidence type="ECO:0000313" key="9">
    <source>
        <dbReference type="EMBL" id="TVY11127.1"/>
    </source>
</evidence>